<comment type="caution">
    <text evidence="3">The sequence shown here is derived from an EMBL/GenBank/DDBJ whole genome shotgun (WGS) entry which is preliminary data.</text>
</comment>
<evidence type="ECO:0000313" key="3">
    <source>
        <dbReference type="EMBL" id="RYR06676.1"/>
    </source>
</evidence>
<dbReference type="InterPro" id="IPR023214">
    <property type="entry name" value="HAD_sf"/>
</dbReference>
<evidence type="ECO:0000256" key="1">
    <source>
        <dbReference type="ARBA" id="ARBA00022842"/>
    </source>
</evidence>
<accession>A0A444YXQ3</accession>
<feature type="compositionally biased region" description="Basic residues" evidence="2">
    <location>
        <begin position="375"/>
        <end position="385"/>
    </location>
</feature>
<keyword evidence="1" id="KW-0460">Magnesium</keyword>
<evidence type="ECO:0000313" key="4">
    <source>
        <dbReference type="Proteomes" id="UP000289738"/>
    </source>
</evidence>
<dbReference type="Gene3D" id="3.40.1110.10">
    <property type="entry name" value="Calcium-transporting ATPase, cytoplasmic domain N"/>
    <property type="match status" value="1"/>
</dbReference>
<dbReference type="PANTHER" id="PTHR42861">
    <property type="entry name" value="CALCIUM-TRANSPORTING ATPASE"/>
    <property type="match status" value="1"/>
</dbReference>
<organism evidence="3 4">
    <name type="scientific">Arachis hypogaea</name>
    <name type="common">Peanut</name>
    <dbReference type="NCBI Taxonomy" id="3818"/>
    <lineage>
        <taxon>Eukaryota</taxon>
        <taxon>Viridiplantae</taxon>
        <taxon>Streptophyta</taxon>
        <taxon>Embryophyta</taxon>
        <taxon>Tracheophyta</taxon>
        <taxon>Spermatophyta</taxon>
        <taxon>Magnoliopsida</taxon>
        <taxon>eudicotyledons</taxon>
        <taxon>Gunneridae</taxon>
        <taxon>Pentapetalae</taxon>
        <taxon>rosids</taxon>
        <taxon>fabids</taxon>
        <taxon>Fabales</taxon>
        <taxon>Fabaceae</taxon>
        <taxon>Papilionoideae</taxon>
        <taxon>50 kb inversion clade</taxon>
        <taxon>dalbergioids sensu lato</taxon>
        <taxon>Dalbergieae</taxon>
        <taxon>Pterocarpus clade</taxon>
        <taxon>Arachis</taxon>
    </lineage>
</organism>
<protein>
    <submittedName>
        <fullName evidence="3">Uncharacterized protein</fullName>
    </submittedName>
</protein>
<dbReference type="GO" id="GO:0000166">
    <property type="term" value="F:nucleotide binding"/>
    <property type="evidence" value="ECO:0007669"/>
    <property type="project" value="InterPro"/>
</dbReference>
<feature type="region of interest" description="Disordered" evidence="2">
    <location>
        <begin position="356"/>
        <end position="385"/>
    </location>
</feature>
<gene>
    <name evidence="3" type="ORF">Ahy_B05g073978</name>
</gene>
<sequence>MLRRNRTVFTLSPSPRCCFLGALIQRAKKHQPPPSSPSHTHGAIANGKFVCNLKFSVGNIKIKFWNHVLLSVSVPTSALYTHPSKFSIGVAISLAPPSHRTSITLNFHCTEALSHPFPVLLRRTPSVGLARVAPLRTLMCVSLFDLTTSTCSSPCVAAFLSSILPQLCRTENQDAIDAVIVGMLADPKEARARIREVHFFPFNPGDKRTALTYIESDGNWHISSKDIEPLQLQRGCEEKGYATIVKFAERGLRSLGVARQEVPEKSKDAPGALWQFLALLPLFDPPRHDSAETITRTLNLGDQLAIAKETGRRLGMGTNMYPSSSLLGQSKDAARSAYCSRSRAWLSIKSYQPPLPSDQVKSLNEYDEEGEASRRVRGRGRGGRGRGRGREMFHFYWIKDSRHRCTASFTHCQMTCPYNLLCWLCNWECDKDTVREGEHVFGVAHIFASFNDTFIALFEIWGKKDGPHGNISHGLMILYLTDWVMSNLINFQFLDKVHIFLLETFGTSKENYTPFVVFMAAAGVLRAANRSTSSGVKLDIVSRIGTSAVVCMEALAASQVHGGQLTAGFVDGSVRLYDIRTPEIVEKVVGIGFQPGLDPRKFGCLSCVCNIPKLGEEGQAEKGAKEGGSKVLGQVLLQTSHIIP</sequence>
<dbReference type="AlphaFoldDB" id="A0A444YXQ3"/>
<dbReference type="Proteomes" id="UP000289738">
    <property type="component" value="Chromosome B05"/>
</dbReference>
<reference evidence="3 4" key="1">
    <citation type="submission" date="2019-01" db="EMBL/GenBank/DDBJ databases">
        <title>Sequencing of cultivated peanut Arachis hypogaea provides insights into genome evolution and oil improvement.</title>
        <authorList>
            <person name="Chen X."/>
        </authorList>
    </citation>
    <scope>NUCLEOTIDE SEQUENCE [LARGE SCALE GENOMIC DNA]</scope>
    <source>
        <strain evidence="4">cv. Fuhuasheng</strain>
        <tissue evidence="3">Leaves</tissue>
    </source>
</reference>
<dbReference type="EMBL" id="SDMP01000015">
    <property type="protein sequence ID" value="RYR06676.1"/>
    <property type="molecule type" value="Genomic_DNA"/>
</dbReference>
<proteinExistence type="predicted"/>
<keyword evidence="4" id="KW-1185">Reference proteome</keyword>
<dbReference type="SUPFAM" id="SSF81660">
    <property type="entry name" value="Metal cation-transporting ATPase, ATP-binding domain N"/>
    <property type="match status" value="1"/>
</dbReference>
<dbReference type="Gene3D" id="3.40.50.1000">
    <property type="entry name" value="HAD superfamily/HAD-like"/>
    <property type="match status" value="1"/>
</dbReference>
<evidence type="ECO:0000256" key="2">
    <source>
        <dbReference type="SAM" id="MobiDB-lite"/>
    </source>
</evidence>
<name>A0A444YXQ3_ARAHY</name>
<dbReference type="InterPro" id="IPR023299">
    <property type="entry name" value="ATPase_P-typ_cyto_dom_N"/>
</dbReference>